<evidence type="ECO:0000313" key="3">
    <source>
        <dbReference type="Proteomes" id="UP000617628"/>
    </source>
</evidence>
<keyword evidence="3" id="KW-1185">Reference proteome</keyword>
<feature type="region of interest" description="Disordered" evidence="1">
    <location>
        <begin position="1"/>
        <end position="26"/>
    </location>
</feature>
<sequence length="174" mass="18525">MKSKPQSAHSKPSTPNPEGNAPSLPQLKKRLHLAIAILPLALAACSSSPESETGAPPQPQTEAPAESAITQTLALQTPTPAWTLAPSALHRLPDGTYLCIHRLTAPQGMAAQMISTAQTTFSFQHAGNTTPSIKHYVLGKTWNWDANPEITFVDSLDELKDALAEAQSVPFTTP</sequence>
<dbReference type="EMBL" id="JAENIL010000002">
    <property type="protein sequence ID" value="MBK1875548.1"/>
    <property type="molecule type" value="Genomic_DNA"/>
</dbReference>
<dbReference type="RefSeq" id="WP_200353764.1">
    <property type="nucleotide sequence ID" value="NZ_JAENIL010000002.1"/>
</dbReference>
<dbReference type="AlphaFoldDB" id="A0A934RSE4"/>
<protein>
    <submittedName>
        <fullName evidence="2">Uncharacterized protein</fullName>
    </submittedName>
</protein>
<gene>
    <name evidence="2" type="ORF">JIN87_01645</name>
</gene>
<organism evidence="2 3">
    <name type="scientific">Pelagicoccus mobilis</name>
    <dbReference type="NCBI Taxonomy" id="415221"/>
    <lineage>
        <taxon>Bacteria</taxon>
        <taxon>Pseudomonadati</taxon>
        <taxon>Verrucomicrobiota</taxon>
        <taxon>Opitutia</taxon>
        <taxon>Puniceicoccales</taxon>
        <taxon>Pelagicoccaceae</taxon>
        <taxon>Pelagicoccus</taxon>
    </lineage>
</organism>
<evidence type="ECO:0000256" key="1">
    <source>
        <dbReference type="SAM" id="MobiDB-lite"/>
    </source>
</evidence>
<reference evidence="2" key="1">
    <citation type="submission" date="2021-01" db="EMBL/GenBank/DDBJ databases">
        <title>Modified the classification status of verrucomicrobia.</title>
        <authorList>
            <person name="Feng X."/>
        </authorList>
    </citation>
    <scope>NUCLEOTIDE SEQUENCE</scope>
    <source>
        <strain evidence="2">KCTC 13126</strain>
    </source>
</reference>
<feature type="compositionally biased region" description="Polar residues" evidence="1">
    <location>
        <begin position="1"/>
        <end position="17"/>
    </location>
</feature>
<feature type="region of interest" description="Disordered" evidence="1">
    <location>
        <begin position="47"/>
        <end position="68"/>
    </location>
</feature>
<accession>A0A934RSE4</accession>
<dbReference type="Proteomes" id="UP000617628">
    <property type="component" value="Unassembled WGS sequence"/>
</dbReference>
<evidence type="ECO:0000313" key="2">
    <source>
        <dbReference type="EMBL" id="MBK1875548.1"/>
    </source>
</evidence>
<comment type="caution">
    <text evidence="2">The sequence shown here is derived from an EMBL/GenBank/DDBJ whole genome shotgun (WGS) entry which is preliminary data.</text>
</comment>
<proteinExistence type="predicted"/>
<name>A0A934RSE4_9BACT</name>